<sequence>MFHFTRRMSLLALCAGLALPTLNTPAQARHRHADTNLPASVSATCDNQDFLSKQQAFENGGPKADAAVHICGTVLTLSKTARQTRSGRHGYFYITVAPNISIRIVTNLDEMHTPAWPWVAKGDKVEVVGRYYYDSARQQGVDWTHRGTGRSWSIPGYVIVNGTKYD</sequence>
<dbReference type="AlphaFoldDB" id="A0A269XYJ4"/>
<proteinExistence type="predicted"/>
<evidence type="ECO:0000313" key="3">
    <source>
        <dbReference type="Proteomes" id="UP000216151"/>
    </source>
</evidence>
<dbReference type="Proteomes" id="UP000216151">
    <property type="component" value="Unassembled WGS sequence"/>
</dbReference>
<dbReference type="OrthoDB" id="7268072at2"/>
<dbReference type="RefSeq" id="WP_095349642.1">
    <property type="nucleotide sequence ID" value="NZ_JBDOAR010000022.1"/>
</dbReference>
<feature type="chain" id="PRO_5013103102" description="DUF3465 domain-containing protein" evidence="1">
    <location>
        <begin position="29"/>
        <end position="166"/>
    </location>
</feature>
<protein>
    <recommendedName>
        <fullName evidence="4">DUF3465 domain-containing protein</fullName>
    </recommendedName>
</protein>
<dbReference type="EMBL" id="NCXK01000006">
    <property type="protein sequence ID" value="PAK78299.1"/>
    <property type="molecule type" value="Genomic_DNA"/>
</dbReference>
<organism evidence="2 3">
    <name type="scientific">Acetobacter fabarum</name>
    <dbReference type="NCBI Taxonomy" id="483199"/>
    <lineage>
        <taxon>Bacteria</taxon>
        <taxon>Pseudomonadati</taxon>
        <taxon>Pseudomonadota</taxon>
        <taxon>Alphaproteobacteria</taxon>
        <taxon>Acetobacterales</taxon>
        <taxon>Acetobacteraceae</taxon>
        <taxon>Acetobacter</taxon>
    </lineage>
</organism>
<keyword evidence="3" id="KW-1185">Reference proteome</keyword>
<keyword evidence="1" id="KW-0732">Signal</keyword>
<gene>
    <name evidence="2" type="ORF">B8X00_06830</name>
</gene>
<feature type="signal peptide" evidence="1">
    <location>
        <begin position="1"/>
        <end position="28"/>
    </location>
</feature>
<comment type="caution">
    <text evidence="2">The sequence shown here is derived from an EMBL/GenBank/DDBJ whole genome shotgun (WGS) entry which is preliminary data.</text>
</comment>
<accession>A0A269XYJ4</accession>
<name>A0A269XYJ4_9PROT</name>
<evidence type="ECO:0000313" key="2">
    <source>
        <dbReference type="EMBL" id="PAK78299.1"/>
    </source>
</evidence>
<evidence type="ECO:0000256" key="1">
    <source>
        <dbReference type="SAM" id="SignalP"/>
    </source>
</evidence>
<evidence type="ECO:0008006" key="4">
    <source>
        <dbReference type="Google" id="ProtNLM"/>
    </source>
</evidence>
<reference evidence="2 3" key="1">
    <citation type="submission" date="2017-04" db="EMBL/GenBank/DDBJ databases">
        <title>Kefir bacterial isolates.</title>
        <authorList>
            <person name="Kim Y."/>
            <person name="Blasche S."/>
            <person name="Patil K.R."/>
        </authorList>
    </citation>
    <scope>NUCLEOTIDE SEQUENCE [LARGE SCALE GENOMIC DNA]</scope>
    <source>
        <strain evidence="2 3">KR</strain>
    </source>
</reference>